<sequence>MSVNKAADAKWLTSTNPYRSSRAYSGYTASRSSSSSTVQPDTRPTFTNQDYGSSSNGTSNNETSSSNNGGRGSLAAGLIAQGYNNPDAL</sequence>
<feature type="compositionally biased region" description="Low complexity" evidence="1">
    <location>
        <begin position="18"/>
        <end position="37"/>
    </location>
</feature>
<name>A0AAX4JWC1_9TREE</name>
<keyword evidence="3" id="KW-1185">Reference proteome</keyword>
<dbReference type="Proteomes" id="UP001355207">
    <property type="component" value="Chromosome 6"/>
</dbReference>
<feature type="region of interest" description="Disordered" evidence="1">
    <location>
        <begin position="1"/>
        <end position="89"/>
    </location>
</feature>
<feature type="compositionally biased region" description="Low complexity" evidence="1">
    <location>
        <begin position="52"/>
        <end position="68"/>
    </location>
</feature>
<evidence type="ECO:0000313" key="2">
    <source>
        <dbReference type="EMBL" id="WWC89740.1"/>
    </source>
</evidence>
<dbReference type="GeneID" id="91095335"/>
<gene>
    <name evidence="2" type="ORF">L201_004665</name>
</gene>
<feature type="compositionally biased region" description="Polar residues" evidence="1">
    <location>
        <begin position="38"/>
        <end position="51"/>
    </location>
</feature>
<dbReference type="AlphaFoldDB" id="A0AAX4JWC1"/>
<accession>A0AAX4JWC1</accession>
<dbReference type="RefSeq" id="XP_066076503.1">
    <property type="nucleotide sequence ID" value="XM_066220406.1"/>
</dbReference>
<dbReference type="EMBL" id="CP144103">
    <property type="protein sequence ID" value="WWC89740.1"/>
    <property type="molecule type" value="Genomic_DNA"/>
</dbReference>
<protein>
    <submittedName>
        <fullName evidence="2">Uncharacterized protein</fullName>
    </submittedName>
</protein>
<organism evidence="2 3">
    <name type="scientific">Kwoniella dendrophila CBS 6074</name>
    <dbReference type="NCBI Taxonomy" id="1295534"/>
    <lineage>
        <taxon>Eukaryota</taxon>
        <taxon>Fungi</taxon>
        <taxon>Dikarya</taxon>
        <taxon>Basidiomycota</taxon>
        <taxon>Agaricomycotina</taxon>
        <taxon>Tremellomycetes</taxon>
        <taxon>Tremellales</taxon>
        <taxon>Cryptococcaceae</taxon>
        <taxon>Kwoniella</taxon>
    </lineage>
</organism>
<reference evidence="2 3" key="1">
    <citation type="submission" date="2024-01" db="EMBL/GenBank/DDBJ databases">
        <title>Comparative genomics of Cryptococcus and Kwoniella reveals pathogenesis evolution and contrasting modes of karyotype evolution via chromosome fusion or intercentromeric recombination.</title>
        <authorList>
            <person name="Coelho M.A."/>
            <person name="David-Palma M."/>
            <person name="Shea T."/>
            <person name="Bowers K."/>
            <person name="McGinley-Smith S."/>
            <person name="Mohammad A.W."/>
            <person name="Gnirke A."/>
            <person name="Yurkov A.M."/>
            <person name="Nowrousian M."/>
            <person name="Sun S."/>
            <person name="Cuomo C.A."/>
            <person name="Heitman J."/>
        </authorList>
    </citation>
    <scope>NUCLEOTIDE SEQUENCE [LARGE SCALE GENOMIC DNA]</scope>
    <source>
        <strain evidence="2 3">CBS 6074</strain>
    </source>
</reference>
<evidence type="ECO:0000313" key="3">
    <source>
        <dbReference type="Proteomes" id="UP001355207"/>
    </source>
</evidence>
<evidence type="ECO:0000256" key="1">
    <source>
        <dbReference type="SAM" id="MobiDB-lite"/>
    </source>
</evidence>
<proteinExistence type="predicted"/>